<dbReference type="Gene3D" id="3.30.70.270">
    <property type="match status" value="1"/>
</dbReference>
<organism evidence="4 5">
    <name type="scientific">Argiope bruennichi</name>
    <name type="common">Wasp spider</name>
    <name type="synonym">Aranea bruennichi</name>
    <dbReference type="NCBI Taxonomy" id="94029"/>
    <lineage>
        <taxon>Eukaryota</taxon>
        <taxon>Metazoa</taxon>
        <taxon>Ecdysozoa</taxon>
        <taxon>Arthropoda</taxon>
        <taxon>Chelicerata</taxon>
        <taxon>Arachnida</taxon>
        <taxon>Araneae</taxon>
        <taxon>Araneomorphae</taxon>
        <taxon>Entelegynae</taxon>
        <taxon>Araneoidea</taxon>
        <taxon>Araneidae</taxon>
        <taxon>Argiope</taxon>
    </lineage>
</organism>
<dbReference type="SUPFAM" id="SSF53098">
    <property type="entry name" value="Ribonuclease H-like"/>
    <property type="match status" value="1"/>
</dbReference>
<dbReference type="InterPro" id="IPR001584">
    <property type="entry name" value="Integrase_cat-core"/>
</dbReference>
<evidence type="ECO:0000313" key="5">
    <source>
        <dbReference type="Proteomes" id="UP000807504"/>
    </source>
</evidence>
<dbReference type="InterPro" id="IPR043128">
    <property type="entry name" value="Rev_trsase/Diguanyl_cyclase"/>
</dbReference>
<dbReference type="InterPro" id="IPR000477">
    <property type="entry name" value="RT_dom"/>
</dbReference>
<dbReference type="GO" id="GO:0003964">
    <property type="term" value="F:RNA-directed DNA polymerase activity"/>
    <property type="evidence" value="ECO:0007669"/>
    <property type="project" value="UniProtKB-EC"/>
</dbReference>
<dbReference type="GO" id="GO:0003676">
    <property type="term" value="F:nucleic acid binding"/>
    <property type="evidence" value="ECO:0007669"/>
    <property type="project" value="InterPro"/>
</dbReference>
<dbReference type="PANTHER" id="PTHR37984:SF5">
    <property type="entry name" value="PROTEIN NYNRIN-LIKE"/>
    <property type="match status" value="1"/>
</dbReference>
<dbReference type="Gene3D" id="3.10.10.10">
    <property type="entry name" value="HIV Type 1 Reverse Transcriptase, subunit A, domain 1"/>
    <property type="match status" value="1"/>
</dbReference>
<dbReference type="AlphaFoldDB" id="A0A8T0FFD8"/>
<dbReference type="SUPFAM" id="SSF56672">
    <property type="entry name" value="DNA/RNA polymerases"/>
    <property type="match status" value="1"/>
</dbReference>
<dbReference type="Proteomes" id="UP000807504">
    <property type="component" value="Unassembled WGS sequence"/>
</dbReference>
<dbReference type="CDD" id="cd01647">
    <property type="entry name" value="RT_LTR"/>
    <property type="match status" value="1"/>
</dbReference>
<evidence type="ECO:0000259" key="3">
    <source>
        <dbReference type="PROSITE" id="PS50994"/>
    </source>
</evidence>
<dbReference type="EMBL" id="JABXBU010000012">
    <property type="protein sequence ID" value="KAF8789681.1"/>
    <property type="molecule type" value="Genomic_DNA"/>
</dbReference>
<dbReference type="GO" id="GO:0042575">
    <property type="term" value="C:DNA polymerase complex"/>
    <property type="evidence" value="ECO:0007669"/>
    <property type="project" value="UniProtKB-ARBA"/>
</dbReference>
<dbReference type="InterPro" id="IPR043502">
    <property type="entry name" value="DNA/RNA_pol_sf"/>
</dbReference>
<dbReference type="EC" id="2.7.7.49" evidence="1"/>
<dbReference type="PANTHER" id="PTHR37984">
    <property type="entry name" value="PROTEIN CBG26694"/>
    <property type="match status" value="1"/>
</dbReference>
<evidence type="ECO:0000256" key="1">
    <source>
        <dbReference type="ARBA" id="ARBA00012493"/>
    </source>
</evidence>
<comment type="caution">
    <text evidence="4">The sequence shown here is derived from an EMBL/GenBank/DDBJ whole genome shotgun (WGS) entry which is preliminary data.</text>
</comment>
<reference evidence="4" key="2">
    <citation type="submission" date="2020-06" db="EMBL/GenBank/DDBJ databases">
        <authorList>
            <person name="Sheffer M."/>
        </authorList>
    </citation>
    <scope>NUCLEOTIDE SEQUENCE</scope>
</reference>
<reference evidence="4" key="1">
    <citation type="journal article" date="2020" name="bioRxiv">
        <title>Chromosome-level reference genome of the European wasp spider Argiope bruennichi: a resource for studies on range expansion and evolutionary adaptation.</title>
        <authorList>
            <person name="Sheffer M.M."/>
            <person name="Hoppe A."/>
            <person name="Krehenwinkel H."/>
            <person name="Uhl G."/>
            <person name="Kuss A.W."/>
            <person name="Jensen L."/>
            <person name="Jensen C."/>
            <person name="Gillespie R.G."/>
            <person name="Hoff K.J."/>
            <person name="Prost S."/>
        </authorList>
    </citation>
    <scope>NUCLEOTIDE SEQUENCE</scope>
</reference>
<feature type="domain" description="Integrase catalytic" evidence="3">
    <location>
        <begin position="274"/>
        <end position="439"/>
    </location>
</feature>
<dbReference type="InterPro" id="IPR036397">
    <property type="entry name" value="RNaseH_sf"/>
</dbReference>
<dbReference type="InterPro" id="IPR041588">
    <property type="entry name" value="Integrase_H2C2"/>
</dbReference>
<dbReference type="InterPro" id="IPR050951">
    <property type="entry name" value="Retrovirus_Pol_polyprotein"/>
</dbReference>
<feature type="region of interest" description="Disordered" evidence="2">
    <location>
        <begin position="480"/>
        <end position="507"/>
    </location>
</feature>
<keyword evidence="5" id="KW-1185">Reference proteome</keyword>
<accession>A0A8T0FFD8</accession>
<sequence length="621" mass="71033">MEYQDTFNPGGEPTPYIEHRIDKANAPRVGTIPYRMSPSRQVILKKELKSLLDSGIIEECDSPYASPVVLIPKSNGEFKLCAEYRKLNAVAKSDSYSFPRMDDLIHKTSETKYMSTIDLRAGYHQVKMYTPDMDKIAFVCSFGVYRFTRMPFGLKTPPATFQRLIDFFRNGLKQFKLQANREKCHFMCQKVKYLGHLITRSGIEVDLVKVLAIMDSLPAHHDAPTAGHYGEEQTYQQISKRYYLSGMRSFISDYVKKCPECSRYKAENQKSAGLLKTPAYSQQFENLVIDLFGPLPETPDGQKWIFIIEDTAIKWIELFALRDATAQECAITLLEEVILRYGLPRCLISDSGTQFVSSVMQQICNLLDIDQCLTPVYCSQVNPVERKNRDLKPKIAILVGNGRHTAWAEKLPVILFSMNSAKCSSTGYSAAFHQFGREMSTADDFKNDLRTVIHNDNFVAEITPYLRKFASLHQDIKDRVMKKQDQRKEYTDKNQDQRKEYADKKPDQCKEYADMKRRNAVSYAPGDREYLITPQKSNKANKKSAKFTPRCDGPYIVTIQRSLTSYEVADPNNPNVPLGRCHSPALRPCLSLIPTVNLYILCVEERWLEIGLVYLKQSLVA</sequence>
<evidence type="ECO:0000256" key="2">
    <source>
        <dbReference type="SAM" id="MobiDB-lite"/>
    </source>
</evidence>
<dbReference type="Pfam" id="PF00665">
    <property type="entry name" value="rve"/>
    <property type="match status" value="1"/>
</dbReference>
<dbReference type="GO" id="GO:0015074">
    <property type="term" value="P:DNA integration"/>
    <property type="evidence" value="ECO:0007669"/>
    <property type="project" value="InterPro"/>
</dbReference>
<dbReference type="Gene3D" id="3.30.420.10">
    <property type="entry name" value="Ribonuclease H-like superfamily/Ribonuclease H"/>
    <property type="match status" value="1"/>
</dbReference>
<gene>
    <name evidence="4" type="ORF">HNY73_007603</name>
</gene>
<dbReference type="InterPro" id="IPR012337">
    <property type="entry name" value="RNaseH-like_sf"/>
</dbReference>
<dbReference type="Gene3D" id="1.10.340.70">
    <property type="match status" value="1"/>
</dbReference>
<name>A0A8T0FFD8_ARGBR</name>
<proteinExistence type="predicted"/>
<protein>
    <recommendedName>
        <fullName evidence="1">RNA-directed DNA polymerase</fullName>
        <ecNumber evidence="1">2.7.7.49</ecNumber>
    </recommendedName>
</protein>
<dbReference type="Pfam" id="PF17921">
    <property type="entry name" value="Integrase_H2C2"/>
    <property type="match status" value="1"/>
</dbReference>
<dbReference type="Pfam" id="PF00078">
    <property type="entry name" value="RVT_1"/>
    <property type="match status" value="1"/>
</dbReference>
<evidence type="ECO:0000313" key="4">
    <source>
        <dbReference type="EMBL" id="KAF8789681.1"/>
    </source>
</evidence>
<dbReference type="PROSITE" id="PS50994">
    <property type="entry name" value="INTEGRASE"/>
    <property type="match status" value="1"/>
</dbReference>